<proteinExistence type="predicted"/>
<feature type="compositionally biased region" description="Pro residues" evidence="1">
    <location>
        <begin position="138"/>
        <end position="147"/>
    </location>
</feature>
<keyword evidence="3" id="KW-1185">Reference proteome</keyword>
<gene>
    <name evidence="2" type="ORF">BU23DRAFT_566685</name>
</gene>
<evidence type="ECO:0000256" key="1">
    <source>
        <dbReference type="SAM" id="MobiDB-lite"/>
    </source>
</evidence>
<dbReference type="OrthoDB" id="3794876at2759"/>
<organism evidence="2 3">
    <name type="scientific">Bimuria novae-zelandiae CBS 107.79</name>
    <dbReference type="NCBI Taxonomy" id="1447943"/>
    <lineage>
        <taxon>Eukaryota</taxon>
        <taxon>Fungi</taxon>
        <taxon>Dikarya</taxon>
        <taxon>Ascomycota</taxon>
        <taxon>Pezizomycotina</taxon>
        <taxon>Dothideomycetes</taxon>
        <taxon>Pleosporomycetidae</taxon>
        <taxon>Pleosporales</taxon>
        <taxon>Massarineae</taxon>
        <taxon>Didymosphaeriaceae</taxon>
        <taxon>Bimuria</taxon>
    </lineage>
</organism>
<feature type="compositionally biased region" description="Polar residues" evidence="1">
    <location>
        <begin position="151"/>
        <end position="161"/>
    </location>
</feature>
<name>A0A6A5VGQ3_9PLEO</name>
<accession>A0A6A5VGQ3</accession>
<protein>
    <submittedName>
        <fullName evidence="2">Uncharacterized protein</fullName>
    </submittedName>
</protein>
<dbReference type="Proteomes" id="UP000800036">
    <property type="component" value="Unassembled WGS sequence"/>
</dbReference>
<dbReference type="EMBL" id="ML976670">
    <property type="protein sequence ID" value="KAF1975589.1"/>
    <property type="molecule type" value="Genomic_DNA"/>
</dbReference>
<dbReference type="AlphaFoldDB" id="A0A6A5VGQ3"/>
<feature type="region of interest" description="Disordered" evidence="1">
    <location>
        <begin position="117"/>
        <end position="162"/>
    </location>
</feature>
<sequence length="318" mass="36151">MPLAIYEAYMARKENQQKHTHDDGPAHEEAVLAQMKLKNETPTEEPQSAQVVDIFPMLHPNPKPRPYPHFSSLECLRKYIDDQGEQYRREVLETKLEHSHAEDKCCCKQASSEQSSVERTASSSCRAKLPRSQARPPHFQPLTPPQRKPSEPNSRPCNITDASLAPSTKAAIEAYIPTTILRLPLYYRIFALRAWYDYLCAAEPVQTQLPPQRTRKRAVGAVVTPWDTGLERWRGSLKSWASEVDRIKEEREVEGQSLDVLEGNVLGRDWACGREGKTILVYRRSEEEGKVVKVVKVVKVAKDSVFERMAGGFKRALS</sequence>
<reference evidence="2" key="1">
    <citation type="journal article" date="2020" name="Stud. Mycol.">
        <title>101 Dothideomycetes genomes: a test case for predicting lifestyles and emergence of pathogens.</title>
        <authorList>
            <person name="Haridas S."/>
            <person name="Albert R."/>
            <person name="Binder M."/>
            <person name="Bloem J."/>
            <person name="Labutti K."/>
            <person name="Salamov A."/>
            <person name="Andreopoulos B."/>
            <person name="Baker S."/>
            <person name="Barry K."/>
            <person name="Bills G."/>
            <person name="Bluhm B."/>
            <person name="Cannon C."/>
            <person name="Castanera R."/>
            <person name="Culley D."/>
            <person name="Daum C."/>
            <person name="Ezra D."/>
            <person name="Gonzalez J."/>
            <person name="Henrissat B."/>
            <person name="Kuo A."/>
            <person name="Liang C."/>
            <person name="Lipzen A."/>
            <person name="Lutzoni F."/>
            <person name="Magnuson J."/>
            <person name="Mondo S."/>
            <person name="Nolan M."/>
            <person name="Ohm R."/>
            <person name="Pangilinan J."/>
            <person name="Park H.-J."/>
            <person name="Ramirez L."/>
            <person name="Alfaro M."/>
            <person name="Sun H."/>
            <person name="Tritt A."/>
            <person name="Yoshinaga Y."/>
            <person name="Zwiers L.-H."/>
            <person name="Turgeon B."/>
            <person name="Goodwin S."/>
            <person name="Spatafora J."/>
            <person name="Crous P."/>
            <person name="Grigoriev I."/>
        </authorList>
    </citation>
    <scope>NUCLEOTIDE SEQUENCE</scope>
    <source>
        <strain evidence="2">CBS 107.79</strain>
    </source>
</reference>
<evidence type="ECO:0000313" key="3">
    <source>
        <dbReference type="Proteomes" id="UP000800036"/>
    </source>
</evidence>
<evidence type="ECO:0000313" key="2">
    <source>
        <dbReference type="EMBL" id="KAF1975589.1"/>
    </source>
</evidence>